<dbReference type="SUPFAM" id="SSF51735">
    <property type="entry name" value="NAD(P)-binding Rossmann-fold domains"/>
    <property type="match status" value="1"/>
</dbReference>
<evidence type="ECO:0000259" key="1">
    <source>
        <dbReference type="Pfam" id="PF02558"/>
    </source>
</evidence>
<dbReference type="EMBL" id="CP159992">
    <property type="protein sequence ID" value="XCP97222.1"/>
    <property type="molecule type" value="Genomic_DNA"/>
</dbReference>
<dbReference type="InterPro" id="IPR013332">
    <property type="entry name" value="KPR_N"/>
</dbReference>
<accession>A0AAU8NJP5</accession>
<gene>
    <name evidence="2" type="ORF">ABXS70_11190</name>
</gene>
<dbReference type="InterPro" id="IPR036291">
    <property type="entry name" value="NAD(P)-bd_dom_sf"/>
</dbReference>
<protein>
    <submittedName>
        <fullName evidence="2">2-dehydropantoate 2-reductase N-terminal domain-containing protein</fullName>
    </submittedName>
</protein>
<dbReference type="RefSeq" id="WP_366295833.1">
    <property type="nucleotide sequence ID" value="NZ_CP159992.1"/>
</dbReference>
<dbReference type="Gene3D" id="3.40.50.720">
    <property type="entry name" value="NAD(P)-binding Rossmann-like Domain"/>
    <property type="match status" value="1"/>
</dbReference>
<dbReference type="Pfam" id="PF02558">
    <property type="entry name" value="ApbA"/>
    <property type="match status" value="1"/>
</dbReference>
<sequence>MNILVYGAGVQGSYLAHVLIQGGHHVTVLARGKRAEELEEEGVVIRHYLQAKTTTDYVRVIRSLEPNDTYDLIFVMMKYSDFGAVLPILADNDSRHVILVGNNMDTYAMHDFLSTHGRSPKQVAFGFQTTAGTRKDGRVICIRGGHGEMVIGSLEGPIPFRTLLEQAFSRTKYKLNDQDQIDAWLKNHMVLVVPMNMVILYHQFQMKKVVRDKKRMRQFVAAMGEGFRVLDSLGYPLTPAVQAAWITRYPRLIRRALKLFFMLPFSRLIDGTNAELSALNDSFTELRARSEIPTPNWDELEAAWKDKIV</sequence>
<proteinExistence type="predicted"/>
<reference evidence="2" key="1">
    <citation type="submission" date="2024-05" db="EMBL/GenBank/DDBJ databases">
        <title>Draft genome assemblies of 36 bacteria isolated from hibernating arctic ground squirrels.</title>
        <authorList>
            <person name="McKee H."/>
            <person name="Mullen L."/>
            <person name="Drown D.M."/>
            <person name="Duddleston K.N."/>
        </authorList>
    </citation>
    <scope>NUCLEOTIDE SEQUENCE</scope>
    <source>
        <strain evidence="2">AN1007</strain>
    </source>
</reference>
<name>A0AAU8NJP5_9BACL</name>
<feature type="domain" description="Ketopantoate reductase N-terminal" evidence="1">
    <location>
        <begin position="3"/>
        <end position="155"/>
    </location>
</feature>
<evidence type="ECO:0000313" key="2">
    <source>
        <dbReference type="EMBL" id="XCP97222.1"/>
    </source>
</evidence>
<dbReference type="AlphaFoldDB" id="A0AAU8NJP5"/>
<organism evidence="2">
    <name type="scientific">Paenibacillus sp. AN1007</name>
    <dbReference type="NCBI Taxonomy" id="3151385"/>
    <lineage>
        <taxon>Bacteria</taxon>
        <taxon>Bacillati</taxon>
        <taxon>Bacillota</taxon>
        <taxon>Bacilli</taxon>
        <taxon>Bacillales</taxon>
        <taxon>Paenibacillaceae</taxon>
        <taxon>Paenibacillus</taxon>
    </lineage>
</organism>